<evidence type="ECO:0000313" key="3">
    <source>
        <dbReference type="Proteomes" id="UP000504607"/>
    </source>
</evidence>
<dbReference type="PANTHER" id="PTHR45496:SF1">
    <property type="entry name" value="CHAPERONE DNAJ-DOMAIN SUPERFAMILY PROTEIN"/>
    <property type="match status" value="1"/>
</dbReference>
<evidence type="ECO:0000313" key="4">
    <source>
        <dbReference type="RefSeq" id="XP_010942680.1"/>
    </source>
</evidence>
<dbReference type="GO" id="GO:0005783">
    <property type="term" value="C:endoplasmic reticulum"/>
    <property type="evidence" value="ECO:0007669"/>
    <property type="project" value="UniProtKB-ARBA"/>
</dbReference>
<reference evidence="4" key="1">
    <citation type="submission" date="2025-08" db="UniProtKB">
        <authorList>
            <consortium name="RefSeq"/>
        </authorList>
    </citation>
    <scope>IDENTIFICATION</scope>
</reference>
<feature type="region of interest" description="Disordered" evidence="1">
    <location>
        <begin position="274"/>
        <end position="309"/>
    </location>
</feature>
<dbReference type="Gene3D" id="1.10.287.110">
    <property type="entry name" value="DnaJ domain"/>
    <property type="match status" value="1"/>
</dbReference>
<dbReference type="OrthoDB" id="10250354at2759"/>
<dbReference type="Pfam" id="PF23551">
    <property type="entry name" value="Zn_ribbon_20"/>
    <property type="match status" value="1"/>
</dbReference>
<evidence type="ECO:0000259" key="2">
    <source>
        <dbReference type="PROSITE" id="PS50076"/>
    </source>
</evidence>
<dbReference type="KEGG" id="egu:105060594"/>
<protein>
    <submittedName>
        <fullName evidence="4">Uncharacterized protein LOC105060594</fullName>
    </submittedName>
</protein>
<dbReference type="AlphaFoldDB" id="A0A6I9SGH2"/>
<proteinExistence type="predicted"/>
<name>A0A6I9SGH2_ELAGV</name>
<dbReference type="Proteomes" id="UP000504607">
    <property type="component" value="Unplaced"/>
</dbReference>
<dbReference type="PANTHER" id="PTHR45496">
    <property type="entry name" value="CHAPERONE DNAJ-DOMAIN SUPERFAMILY PROTEIN"/>
    <property type="match status" value="1"/>
</dbReference>
<dbReference type="PROSITE" id="PS50076">
    <property type="entry name" value="DNAJ_2"/>
    <property type="match status" value="1"/>
</dbReference>
<dbReference type="InterPro" id="IPR056988">
    <property type="entry name" value="Zn_ribbon_pln"/>
</dbReference>
<evidence type="ECO:0000256" key="1">
    <source>
        <dbReference type="SAM" id="MobiDB-lite"/>
    </source>
</evidence>
<organism evidence="3 4">
    <name type="scientific">Elaeis guineensis var. tenera</name>
    <name type="common">Oil palm</name>
    <dbReference type="NCBI Taxonomy" id="51953"/>
    <lineage>
        <taxon>Eukaryota</taxon>
        <taxon>Viridiplantae</taxon>
        <taxon>Streptophyta</taxon>
        <taxon>Embryophyta</taxon>
        <taxon>Tracheophyta</taxon>
        <taxon>Spermatophyta</taxon>
        <taxon>Magnoliopsida</taxon>
        <taxon>Liliopsida</taxon>
        <taxon>Arecaceae</taxon>
        <taxon>Arecoideae</taxon>
        <taxon>Cocoseae</taxon>
        <taxon>Elaeidinae</taxon>
        <taxon>Elaeis</taxon>
    </lineage>
</organism>
<dbReference type="GeneID" id="105060594"/>
<feature type="region of interest" description="Disordered" evidence="1">
    <location>
        <begin position="1"/>
        <end position="21"/>
    </location>
</feature>
<dbReference type="InParanoid" id="A0A6I9SGH2"/>
<feature type="domain" description="J" evidence="2">
    <location>
        <begin position="82"/>
        <end position="150"/>
    </location>
</feature>
<dbReference type="InterPro" id="IPR053052">
    <property type="entry name" value="Imprinting_Balance_Reg"/>
</dbReference>
<dbReference type="Pfam" id="PF00226">
    <property type="entry name" value="DnaJ"/>
    <property type="match status" value="1"/>
</dbReference>
<dbReference type="SUPFAM" id="SSF46565">
    <property type="entry name" value="Chaperone J-domain"/>
    <property type="match status" value="1"/>
</dbReference>
<gene>
    <name evidence="4" type="primary">LOC105060594</name>
</gene>
<accession>A0A6I9SGH2</accession>
<dbReference type="FunCoup" id="A0A6I9SGH2">
    <property type="interactions" value="1366"/>
</dbReference>
<feature type="compositionally biased region" description="Polar residues" evidence="1">
    <location>
        <begin position="274"/>
        <end position="301"/>
    </location>
</feature>
<dbReference type="RefSeq" id="XP_010942680.1">
    <property type="nucleotide sequence ID" value="XM_010944378.2"/>
</dbReference>
<dbReference type="CDD" id="cd06257">
    <property type="entry name" value="DnaJ"/>
    <property type="match status" value="1"/>
</dbReference>
<feature type="region of interest" description="Disordered" evidence="1">
    <location>
        <begin position="157"/>
        <end position="176"/>
    </location>
</feature>
<dbReference type="InterPro" id="IPR036869">
    <property type="entry name" value="J_dom_sf"/>
</dbReference>
<sequence>MVNQKAMKPGRESSGGDGGGRTVAEQLLDIAEELLDSRDLVGTKRFAERALESDPLVAGADEVLAVANVLLASQRRLNNQCHWYAILQLDSSTPAGRDPAAVRRQYRRLALLLCPDRNRHRGASDASKLVADAWSVLSDPSKKALFDLELDIATAHGELPPSSSATPTSPAPSPPRPDPTFWTACLSCCHVHQYDRAYEDRNLRCPKCRQAFRATALAAPPPIVPGTEMYYCSWGFFPLGFPIGPSFSGVSASVGMPSFGSEWKPFYPMFPLSASHQSQEPPVQRNAPMNTPESPAGSSPRNAPEKVTPLSSYAPDKVISLGSNRKVVAKKSVGSCLRKRALVSEAAKRSLEGTAARPVIIDINEDGES</sequence>
<dbReference type="SMART" id="SM00271">
    <property type="entry name" value="DnaJ"/>
    <property type="match status" value="1"/>
</dbReference>
<keyword evidence="3" id="KW-1185">Reference proteome</keyword>
<dbReference type="InterPro" id="IPR001623">
    <property type="entry name" value="DnaJ_domain"/>
</dbReference>